<dbReference type="SMART" id="SM01419">
    <property type="entry name" value="Thiol-ester_cl"/>
    <property type="match status" value="1"/>
</dbReference>
<feature type="domain" description="Dockerin" evidence="3">
    <location>
        <begin position="1878"/>
        <end position="1945"/>
    </location>
</feature>
<sequence>MIILPAGAVVATTISVGGAAVAPGGTMTVPIMINDLPTSPATCGVALVYDPDVVYVDALSGSDFDTPIYFIDNETGWASIGGLQISGSELTGPVKVCNVSLRAVGTAGETSPLNLSVMCLESEGGESIPVTTVNGTFTVLGGTPTVTPTPTPTQAPLSTLTGPSGSIASGQSGTFSVSVANLTDATAVWIQVEFDAAYIAVEDMQLSQGMPEGVFLSNGWGGNGMLEGEYSSTIGYVNAYVFAPAGLTVSDSTPILDITYRTTDRAGESKTVMYGSYGTGSVNLYSTDIIEQMQSGADVGAAAYWDFQFNRTVNGTVTASGGNIPAARGILTLPNGTVTVGTQKTLSLSVQDLGLVDEMMCVPNYNSSIVTFTNIANITVSQTATAAGVMLDDPWLSEYESGSSSAWLFFNNTRGLNTNAVTPLADFKMKAVGDVGDKTEFAAYYHIQKWYYPRENVTISTPFASIVNGEVTIVSPAGADLRGYLVDAPAYIKKYADGHLNFTTTMVIENVGTVGVTEDFKIEGGFGSQKTNITITDDIAAGGKLTYHMTMNVIPGYPETSVVMGGSGSERTYVITTGGDISVGDYSIGLGIDVDNEVEEVNEENNYVTHQAAITKPDLIPVLSTELTAGLPSSETTIQEEVVPGTYNVTYGVRNIGNVYAVATKLNFTNQGASTIYNVPALQPGESWTQTLTGVAIGSSQKAFTVTVNSDGAEVETNPNNNTRTTGYQAYAPVTVILPSVTGSTSSDATLSLWLTNVSAPITAFSVPIKYDPTVCYVSSVKTGSGVTWSSSYGRVTITGTDVNIFGNINVADITLKARADAGRTSVLDSQTDAYVKTTGGNYLNLGITKGLYTQENVSDARVNLYVPTIGSEGYNQTISVSVWNAKTNPVTVDVNVTINGTEIWSASSVPLGAYASKYFTINTWKPMVPGTYEVKAQISGDDYPIGNAAVRNTVIQPFTLEITTTNENYYERYYNYNKTPYVNQYFSLGTYYTANQPARPNATLSIWYPNGTPVDLSQDSPFDLHYYYPATLQPYCYDSTWNSVTWYYIRPKVLGTFDYSISLEARGESDYVNGTIRVLEPLLDIKVVNSTLIADTAGDAVPFDVFNRSPSQGKSVKVTLAAGAEGRTLNGLEQLVGYPHGCPEQTMSPALAILRVKQYYEQRGALTDAMNASFQQNMQDAIARMSAPNGYNAQQLPGASYGDGSGGWAWGKNSRPSAFYTLYPNYVITELLNDNDPEYWGSAVNFTPDEINLNASSNWLINQQKTDGRWSGYGYIYNEVEWTGFTSEKLANDYPYLNDTMKTSVNATLNKSLTWLENHNYNSEGPQAVAHGIYGLVAIREHGLGDAALINSNITALQTKLLNQKSAALAGSYSWDQSAEATAHAVLALNRSGLDADNETIAGGVRYLLGAKGSWGWGSTRTTAVVINTLTQVQPHATINFNVDAELKNGNGDTVWSLNNIQFDNANFQYVYTLSPAQVASLYSVPSADSVAQVIVSGKSDVGTVDEAKLFVEVNSFEKVPQSIAYASIPAEFIDPIATDFFLDVAIPNSGYTLTEGDAADVGFTINNNGPGAVDQTTMIIEIPITSRVNFTGSATGSATAYYLSEGSPVYINHMYNATTAKLYVYPGSDDESQPSITAGASKTFYVPLTFEAYGNNSVEARAYPMYNDTWMAVADGATYIKGYGNITLDAVNEEGAAVLADFYVDGAAVAVNTNITSVERVEGAYAVAIRNETSWVNTTITVTPGDTTTYSAQFVSDRTLPHIAQIEGASGNARVMPPAIEETISNGSTNRWNAATRAMTSFNSSISSSGGRATIAVEIPTVNRTIGTAMVNDTISVLVHNASGWFAYTDFTIENGQLILNNVDTGDIDQIYLDFEGRMLGDVDNNGRIRLTDAITIAQSLLPGQGELTGNDEFYGDVDDSGRIRLQDAISIAQYLIPGQYDDNYQPL</sequence>
<accession>A0A498GZM1</accession>
<dbReference type="Gene3D" id="2.60.40.10">
    <property type="entry name" value="Immunoglobulins"/>
    <property type="match status" value="3"/>
</dbReference>
<dbReference type="InterPro" id="IPR047565">
    <property type="entry name" value="Alpha-macroglob_thiol-ester_cl"/>
</dbReference>
<dbReference type="SUPFAM" id="SSF63446">
    <property type="entry name" value="Type I dockerin domain"/>
    <property type="match status" value="1"/>
</dbReference>
<dbReference type="InterPro" id="IPR050473">
    <property type="entry name" value="A2M/Complement_sys"/>
</dbReference>
<dbReference type="InterPro" id="IPR008930">
    <property type="entry name" value="Terpenoid_cyclase/PrenylTrfase"/>
</dbReference>
<dbReference type="SUPFAM" id="SSF49384">
    <property type="entry name" value="Carbohydrate-binding domain"/>
    <property type="match status" value="2"/>
</dbReference>
<keyword evidence="1" id="KW-0732">Signal</keyword>
<dbReference type="Pfam" id="PF07678">
    <property type="entry name" value="TED_complement"/>
    <property type="match status" value="1"/>
</dbReference>
<dbReference type="InterPro" id="IPR011635">
    <property type="entry name" value="CARDB"/>
</dbReference>
<dbReference type="GO" id="GO:0004553">
    <property type="term" value="F:hydrolase activity, hydrolyzing O-glycosyl compounds"/>
    <property type="evidence" value="ECO:0007669"/>
    <property type="project" value="InterPro"/>
</dbReference>
<protein>
    <recommendedName>
        <fullName evidence="3">Dockerin domain-containing protein</fullName>
    </recommendedName>
</protein>
<dbReference type="InterPro" id="IPR002102">
    <property type="entry name" value="Cohesin_dom"/>
</dbReference>
<dbReference type="GO" id="GO:0030246">
    <property type="term" value="F:carbohydrate binding"/>
    <property type="evidence" value="ECO:0007669"/>
    <property type="project" value="InterPro"/>
</dbReference>
<dbReference type="InterPro" id="IPR011626">
    <property type="entry name" value="Alpha-macroglobulin_TED"/>
</dbReference>
<dbReference type="Pfam" id="PF00963">
    <property type="entry name" value="Cohesin"/>
    <property type="match status" value="2"/>
</dbReference>
<gene>
    <name evidence="4" type="ORF">ABH15_07925</name>
</gene>
<dbReference type="InterPro" id="IPR016134">
    <property type="entry name" value="Dockerin_dom"/>
</dbReference>
<dbReference type="PROSITE" id="PS51766">
    <property type="entry name" value="DOCKERIN"/>
    <property type="match status" value="1"/>
</dbReference>
<evidence type="ECO:0000256" key="1">
    <source>
        <dbReference type="ARBA" id="ARBA00022729"/>
    </source>
</evidence>
<dbReference type="InterPro" id="IPR008965">
    <property type="entry name" value="CBM2/CBM3_carb-bd_dom_sf"/>
</dbReference>
<dbReference type="Pfam" id="PF00404">
    <property type="entry name" value="Dockerin_1"/>
    <property type="match status" value="1"/>
</dbReference>
<evidence type="ECO:0000259" key="3">
    <source>
        <dbReference type="PROSITE" id="PS51766"/>
    </source>
</evidence>
<dbReference type="PANTHER" id="PTHR11412:SF136">
    <property type="entry name" value="CD109 ANTIGEN"/>
    <property type="match status" value="1"/>
</dbReference>
<dbReference type="Gene3D" id="1.10.1330.10">
    <property type="entry name" value="Dockerin domain"/>
    <property type="match status" value="1"/>
</dbReference>
<organism evidence="4 5">
    <name type="scientific">Methanoculleus taiwanensis</name>
    <dbReference type="NCBI Taxonomy" id="1550565"/>
    <lineage>
        <taxon>Archaea</taxon>
        <taxon>Methanobacteriati</taxon>
        <taxon>Methanobacteriota</taxon>
        <taxon>Stenosarchaea group</taxon>
        <taxon>Methanomicrobia</taxon>
        <taxon>Methanomicrobiales</taxon>
        <taxon>Methanomicrobiaceae</taxon>
        <taxon>Methanoculleus</taxon>
    </lineage>
</organism>
<dbReference type="Pfam" id="PF07705">
    <property type="entry name" value="CARDB"/>
    <property type="match status" value="1"/>
</dbReference>
<dbReference type="GO" id="GO:0005615">
    <property type="term" value="C:extracellular space"/>
    <property type="evidence" value="ECO:0007669"/>
    <property type="project" value="InterPro"/>
</dbReference>
<dbReference type="Proteomes" id="UP000290932">
    <property type="component" value="Unassembled WGS sequence"/>
</dbReference>
<dbReference type="CDD" id="cd14256">
    <property type="entry name" value="Dockerin_I"/>
    <property type="match status" value="1"/>
</dbReference>
<keyword evidence="5" id="KW-1185">Reference proteome</keyword>
<dbReference type="InterPro" id="IPR013783">
    <property type="entry name" value="Ig-like_fold"/>
</dbReference>
<dbReference type="PANTHER" id="PTHR11412">
    <property type="entry name" value="MACROGLOBULIN / COMPLEMENT"/>
    <property type="match status" value="1"/>
</dbReference>
<evidence type="ECO:0000313" key="4">
    <source>
        <dbReference type="EMBL" id="RXE56099.1"/>
    </source>
</evidence>
<dbReference type="InterPro" id="IPR036439">
    <property type="entry name" value="Dockerin_dom_sf"/>
</dbReference>
<proteinExistence type="predicted"/>
<keyword evidence="2" id="KW-0882">Thioester bond</keyword>
<evidence type="ECO:0000256" key="2">
    <source>
        <dbReference type="ARBA" id="ARBA00022966"/>
    </source>
</evidence>
<dbReference type="GO" id="GO:0000272">
    <property type="term" value="P:polysaccharide catabolic process"/>
    <property type="evidence" value="ECO:0007669"/>
    <property type="project" value="InterPro"/>
</dbReference>
<dbReference type="InterPro" id="IPR002105">
    <property type="entry name" value="Dockerin_1_rpt"/>
</dbReference>
<dbReference type="Gene3D" id="1.50.10.20">
    <property type="match status" value="1"/>
</dbReference>
<dbReference type="Gene3D" id="2.60.40.680">
    <property type="match status" value="2"/>
</dbReference>
<reference evidence="4 5" key="1">
    <citation type="journal article" date="2015" name="Int. J. Syst. Evol. Microbiol.">
        <title>Methanoculleus taiwanensis sp. nov., a methanogen isolated from deep marine sediment at the deformation front area near Taiwan.</title>
        <authorList>
            <person name="Weng C.Y."/>
            <person name="Chen S.C."/>
            <person name="Lai M.C."/>
            <person name="Wu S.Y."/>
            <person name="Lin S."/>
            <person name="Yang T.F."/>
            <person name="Chen P.C."/>
        </authorList>
    </citation>
    <scope>NUCLEOTIDE SEQUENCE [LARGE SCALE GENOMIC DNA]</scope>
    <source>
        <strain evidence="4 5">CYW4</strain>
    </source>
</reference>
<evidence type="ECO:0000313" key="5">
    <source>
        <dbReference type="Proteomes" id="UP000290932"/>
    </source>
</evidence>
<comment type="caution">
    <text evidence="4">The sequence shown here is derived from an EMBL/GenBank/DDBJ whole genome shotgun (WGS) entry which is preliminary data.</text>
</comment>
<name>A0A498GZM1_9EURY</name>
<dbReference type="EMBL" id="LHQS01000002">
    <property type="protein sequence ID" value="RXE56099.1"/>
    <property type="molecule type" value="Genomic_DNA"/>
</dbReference>
<dbReference type="SUPFAM" id="SSF48239">
    <property type="entry name" value="Terpenoid cyclases/Protein prenyltransferases"/>
    <property type="match status" value="1"/>
</dbReference>